<keyword evidence="5" id="KW-0539">Nucleus</keyword>
<feature type="domain" description="AP2/ERF" evidence="7">
    <location>
        <begin position="170"/>
        <end position="228"/>
    </location>
</feature>
<sequence>MDMSAVKSEVLSPVRQRLCMVEGDASVNKCVNRRRRDLSVFSLSCNDKGGGQQQLPIDQPKATTTVKRSSRFRGVSRHRWTGRFEAHLWDKGSWNATKRKKGKQGAYDEEESAARTYDLAAVKYWGPTTLTNFPVSDYEKEIEIMQKLTKEEYLVSLRRRSSGFSRGISKYRGADRPNQNGRWEAKIGRVIGNNYLHLGTYSTQVGAAQAYDFAKIENREINGATNLDLSRCIRWPKLGVSTAFASQNPRPYVESRPVQSSSNHIPSKETELNFQSNNYNMGNKGILGRREAVEMKMTTSPCSKSSSPTALGLLFRSSMFRELVEKNSNVSNDAETDGNDVKNQSQTGSGDEFGGIFLQRN</sequence>
<dbReference type="GO" id="GO:0003700">
    <property type="term" value="F:DNA-binding transcription factor activity"/>
    <property type="evidence" value="ECO:0007669"/>
    <property type="project" value="InterPro"/>
</dbReference>
<accession>A0A7G8AU89</accession>
<dbReference type="EMBL" id="MN863560">
    <property type="protein sequence ID" value="QNI23758.1"/>
    <property type="molecule type" value="mRNA"/>
</dbReference>
<dbReference type="InterPro" id="IPR036955">
    <property type="entry name" value="AP2/ERF_dom_sf"/>
</dbReference>
<reference evidence="8" key="1">
    <citation type="submission" date="2019-12" db="EMBL/GenBank/DDBJ databases">
        <authorList>
            <person name="Hu Y."/>
        </authorList>
    </citation>
    <scope>NUCLEOTIDE SEQUENCE</scope>
    <source>
        <strain evidence="8">Cac023</strain>
    </source>
</reference>
<evidence type="ECO:0000256" key="5">
    <source>
        <dbReference type="ARBA" id="ARBA00023242"/>
    </source>
</evidence>
<dbReference type="PROSITE" id="PS51032">
    <property type="entry name" value="AP2_ERF"/>
    <property type="match status" value="2"/>
</dbReference>
<comment type="subcellular location">
    <subcellularLocation>
        <location evidence="1">Nucleus</location>
    </subcellularLocation>
</comment>
<dbReference type="SUPFAM" id="SSF54171">
    <property type="entry name" value="DNA-binding domain"/>
    <property type="match status" value="2"/>
</dbReference>
<keyword evidence="3" id="KW-0238">DNA-binding</keyword>
<keyword evidence="2" id="KW-0805">Transcription regulation</keyword>
<protein>
    <submittedName>
        <fullName evidence="8">AP2/ERF transcription factor</fullName>
    </submittedName>
</protein>
<feature type="region of interest" description="Disordered" evidence="6">
    <location>
        <begin position="328"/>
        <end position="361"/>
    </location>
</feature>
<name>A0A7G8AU89_CAMAC</name>
<organism evidence="8">
    <name type="scientific">Camptotheca acuminata</name>
    <name type="common">Happy tree</name>
    <dbReference type="NCBI Taxonomy" id="16922"/>
    <lineage>
        <taxon>Eukaryota</taxon>
        <taxon>Viridiplantae</taxon>
        <taxon>Streptophyta</taxon>
        <taxon>Embryophyta</taxon>
        <taxon>Tracheophyta</taxon>
        <taxon>Spermatophyta</taxon>
        <taxon>Magnoliopsida</taxon>
        <taxon>eudicotyledons</taxon>
        <taxon>Gunneridae</taxon>
        <taxon>Pentapetalae</taxon>
        <taxon>asterids</taxon>
        <taxon>Cornales</taxon>
        <taxon>Nyssaceae</taxon>
        <taxon>Camptotheca</taxon>
    </lineage>
</organism>
<reference evidence="8" key="2">
    <citation type="journal article" date="2020" name="Chin J Nat Med">
        <title>Genome-wide identification and analysis of AP2/ERF transcription factors related to camptothecin biosynthesis in Camptotheca acuminata.</title>
        <authorList>
            <person name="Hu Y.T."/>
            <person name="Xu Z.C."/>
            <person name="Tian Y."/>
            <person name="Gao R.R."/>
            <person name="Ji A.J."/>
            <person name="Pu X.D."/>
            <person name="Wang Y."/>
            <person name="Liu X."/>
            <person name="Song J.Y."/>
        </authorList>
    </citation>
    <scope>NUCLEOTIDE SEQUENCE</scope>
    <source>
        <strain evidence="8">Cac023</strain>
    </source>
</reference>
<keyword evidence="4" id="KW-0804">Transcription</keyword>
<dbReference type="Gene3D" id="3.30.730.10">
    <property type="entry name" value="AP2/ERF domain"/>
    <property type="match status" value="2"/>
</dbReference>
<evidence type="ECO:0000256" key="1">
    <source>
        <dbReference type="ARBA" id="ARBA00004123"/>
    </source>
</evidence>
<feature type="domain" description="AP2/ERF" evidence="7">
    <location>
        <begin position="71"/>
        <end position="134"/>
    </location>
</feature>
<dbReference type="AlphaFoldDB" id="A0A7G8AU89"/>
<feature type="region of interest" description="Disordered" evidence="6">
    <location>
        <begin position="250"/>
        <end position="276"/>
    </location>
</feature>
<dbReference type="InterPro" id="IPR016177">
    <property type="entry name" value="DNA-bd_dom_sf"/>
</dbReference>
<dbReference type="GO" id="GO:0005634">
    <property type="term" value="C:nucleus"/>
    <property type="evidence" value="ECO:0007669"/>
    <property type="project" value="UniProtKB-SubCell"/>
</dbReference>
<dbReference type="InterPro" id="IPR001471">
    <property type="entry name" value="AP2/ERF_dom"/>
</dbReference>
<dbReference type="CDD" id="cd00018">
    <property type="entry name" value="AP2"/>
    <property type="match status" value="2"/>
</dbReference>
<proteinExistence type="evidence at transcript level"/>
<evidence type="ECO:0000256" key="6">
    <source>
        <dbReference type="SAM" id="MobiDB-lite"/>
    </source>
</evidence>
<evidence type="ECO:0000256" key="2">
    <source>
        <dbReference type="ARBA" id="ARBA00023015"/>
    </source>
</evidence>
<dbReference type="SMART" id="SM00380">
    <property type="entry name" value="AP2"/>
    <property type="match status" value="2"/>
</dbReference>
<dbReference type="PANTHER" id="PTHR32467:SF242">
    <property type="entry name" value="AP2_ERF DOMAIN-CONTAINING PROTEIN"/>
    <property type="match status" value="1"/>
</dbReference>
<evidence type="ECO:0000256" key="4">
    <source>
        <dbReference type="ARBA" id="ARBA00023163"/>
    </source>
</evidence>
<evidence type="ECO:0000313" key="8">
    <source>
        <dbReference type="EMBL" id="QNI23758.1"/>
    </source>
</evidence>
<dbReference type="PANTHER" id="PTHR32467">
    <property type="entry name" value="AP2-LIKE ETHYLENE-RESPONSIVE TRANSCRIPTION FACTOR"/>
    <property type="match status" value="1"/>
</dbReference>
<evidence type="ECO:0000256" key="3">
    <source>
        <dbReference type="ARBA" id="ARBA00023125"/>
    </source>
</evidence>
<dbReference type="GO" id="GO:0003677">
    <property type="term" value="F:DNA binding"/>
    <property type="evidence" value="ECO:0007669"/>
    <property type="project" value="UniProtKB-KW"/>
</dbReference>
<evidence type="ECO:0000259" key="7">
    <source>
        <dbReference type="PROSITE" id="PS51032"/>
    </source>
</evidence>